<dbReference type="EMBL" id="GEDG01009770">
    <property type="protein sequence ID" value="JAP28785.1"/>
    <property type="molecule type" value="Transcribed_RNA"/>
</dbReference>
<evidence type="ECO:0000313" key="1">
    <source>
        <dbReference type="EMBL" id="JAP29042.1"/>
    </source>
</evidence>
<accession>A0A0V0I8W7</accession>
<protein>
    <submittedName>
        <fullName evidence="1">Putative ovule protein</fullName>
    </submittedName>
</protein>
<dbReference type="EMBL" id="GEDG01009507">
    <property type="protein sequence ID" value="JAP29042.1"/>
    <property type="molecule type" value="Transcribed_RNA"/>
</dbReference>
<sequence length="76" mass="8422">MIPTNLNFELAGWIFDLGIISEIQSPPSPSGISTAYDEVEKQLGPHSQPIALANNHKFSVPGMRRYMLRKQGVRGI</sequence>
<proteinExistence type="predicted"/>
<reference evidence="1" key="1">
    <citation type="submission" date="2015-12" db="EMBL/GenBank/DDBJ databases">
        <title>Gene expression during late stages of embryo sac development: a critical building block for successful pollen-pistil interactions.</title>
        <authorList>
            <person name="Liu Y."/>
            <person name="Joly V."/>
            <person name="Sabar M."/>
            <person name="Matton D.P."/>
        </authorList>
    </citation>
    <scope>NUCLEOTIDE SEQUENCE</scope>
</reference>
<name>A0A0V0I8W7_SOLCH</name>
<dbReference type="EMBL" id="GEDG01011309">
    <property type="protein sequence ID" value="JAP27307.1"/>
    <property type="molecule type" value="Transcribed_RNA"/>
</dbReference>
<dbReference type="AlphaFoldDB" id="A0A0V0I8W7"/>
<organism evidence="1">
    <name type="scientific">Solanum chacoense</name>
    <name type="common">Chaco potato</name>
    <dbReference type="NCBI Taxonomy" id="4108"/>
    <lineage>
        <taxon>Eukaryota</taxon>
        <taxon>Viridiplantae</taxon>
        <taxon>Streptophyta</taxon>
        <taxon>Embryophyta</taxon>
        <taxon>Tracheophyta</taxon>
        <taxon>Spermatophyta</taxon>
        <taxon>Magnoliopsida</taxon>
        <taxon>eudicotyledons</taxon>
        <taxon>Gunneridae</taxon>
        <taxon>Pentapetalae</taxon>
        <taxon>asterids</taxon>
        <taxon>lamiids</taxon>
        <taxon>Solanales</taxon>
        <taxon>Solanaceae</taxon>
        <taxon>Solanoideae</taxon>
        <taxon>Solaneae</taxon>
        <taxon>Solanum</taxon>
    </lineage>
</organism>